<proteinExistence type="predicted"/>
<dbReference type="PANTHER" id="PTHR42749">
    <property type="entry name" value="CELL SHAPE-DETERMINING PROTEIN MREB"/>
    <property type="match status" value="1"/>
</dbReference>
<keyword evidence="2" id="KW-1185">Reference proteome</keyword>
<gene>
    <name evidence="1" type="ORF">P154DRAFT_584752</name>
</gene>
<organism evidence="1 2">
    <name type="scientific">Amniculicola lignicola CBS 123094</name>
    <dbReference type="NCBI Taxonomy" id="1392246"/>
    <lineage>
        <taxon>Eukaryota</taxon>
        <taxon>Fungi</taxon>
        <taxon>Dikarya</taxon>
        <taxon>Ascomycota</taxon>
        <taxon>Pezizomycotina</taxon>
        <taxon>Dothideomycetes</taxon>
        <taxon>Pleosporomycetidae</taxon>
        <taxon>Pleosporales</taxon>
        <taxon>Amniculicolaceae</taxon>
        <taxon>Amniculicola</taxon>
    </lineage>
</organism>
<dbReference type="CDD" id="cd10170">
    <property type="entry name" value="ASKHA_NBD_HSP70"/>
    <property type="match status" value="1"/>
</dbReference>
<dbReference type="PANTHER" id="PTHR42749:SF8">
    <property type="entry name" value="HSP70 FAMILY PROTEIN (AFU_ORTHOLOGUE AFUA_3G13740)"/>
    <property type="match status" value="1"/>
</dbReference>
<dbReference type="EMBL" id="ML977556">
    <property type="protein sequence ID" value="KAF2008126.1"/>
    <property type="molecule type" value="Genomic_DNA"/>
</dbReference>
<dbReference type="AlphaFoldDB" id="A0A6A5X5G2"/>
<dbReference type="Proteomes" id="UP000799779">
    <property type="component" value="Unassembled WGS sequence"/>
</dbReference>
<evidence type="ECO:0000313" key="1">
    <source>
        <dbReference type="EMBL" id="KAF2008126.1"/>
    </source>
</evidence>
<dbReference type="InterPro" id="IPR043129">
    <property type="entry name" value="ATPase_NBD"/>
</dbReference>
<evidence type="ECO:0008006" key="3">
    <source>
        <dbReference type="Google" id="ProtNLM"/>
    </source>
</evidence>
<evidence type="ECO:0000313" key="2">
    <source>
        <dbReference type="Proteomes" id="UP000799779"/>
    </source>
</evidence>
<dbReference type="SUPFAM" id="SSF53067">
    <property type="entry name" value="Actin-like ATPase domain"/>
    <property type="match status" value="1"/>
</dbReference>
<accession>A0A6A5X5G2</accession>
<dbReference type="Gene3D" id="3.90.640.10">
    <property type="entry name" value="Actin, Chain A, domain 4"/>
    <property type="match status" value="1"/>
</dbReference>
<dbReference type="OrthoDB" id="2963168at2759"/>
<dbReference type="Gene3D" id="3.30.420.40">
    <property type="match status" value="2"/>
</dbReference>
<protein>
    <recommendedName>
        <fullName evidence="3">Actin-like ATPase domain-containing protein</fullName>
    </recommendedName>
</protein>
<name>A0A6A5X5G2_9PLEO</name>
<reference evidence="1" key="1">
    <citation type="journal article" date="2020" name="Stud. Mycol.">
        <title>101 Dothideomycetes genomes: a test case for predicting lifestyles and emergence of pathogens.</title>
        <authorList>
            <person name="Haridas S."/>
            <person name="Albert R."/>
            <person name="Binder M."/>
            <person name="Bloem J."/>
            <person name="Labutti K."/>
            <person name="Salamov A."/>
            <person name="Andreopoulos B."/>
            <person name="Baker S."/>
            <person name="Barry K."/>
            <person name="Bills G."/>
            <person name="Bluhm B."/>
            <person name="Cannon C."/>
            <person name="Castanera R."/>
            <person name="Culley D."/>
            <person name="Daum C."/>
            <person name="Ezra D."/>
            <person name="Gonzalez J."/>
            <person name="Henrissat B."/>
            <person name="Kuo A."/>
            <person name="Liang C."/>
            <person name="Lipzen A."/>
            <person name="Lutzoni F."/>
            <person name="Magnuson J."/>
            <person name="Mondo S."/>
            <person name="Nolan M."/>
            <person name="Ohm R."/>
            <person name="Pangilinan J."/>
            <person name="Park H.-J."/>
            <person name="Ramirez L."/>
            <person name="Alfaro M."/>
            <person name="Sun H."/>
            <person name="Tritt A."/>
            <person name="Yoshinaga Y."/>
            <person name="Zwiers L.-H."/>
            <person name="Turgeon B."/>
            <person name="Goodwin S."/>
            <person name="Spatafora J."/>
            <person name="Crous P."/>
            <person name="Grigoriev I."/>
        </authorList>
    </citation>
    <scope>NUCLEOTIDE SEQUENCE</scope>
    <source>
        <strain evidence="1">CBS 123094</strain>
    </source>
</reference>
<sequence length="645" mass="72331">MSVSSGTRALRKPKLIIGLDFGTTYGTAAFVSLRKGQDLDKVEGPDINLVDGYKDDPHWARFASEEVPILVYYGDDGGTYHWGFSVKKLMKIPSQSIYRNEIGYIVRPKLLLDSSDITTGIRDELMIQVKALKSQGHIEQPEDILRDYFTGWLAHIGNKVPPVEDVEFSICLPTKWTITSEQKLCQQIEKAIRATWPAFMQLPGQASKPINMFTVREPEAAAAGMLIETDNRLGLGHVVLIIDAGGATIEMTAYSIRRVNPLRFAEVTETSAAVCGSDLLNFRFKELVVQTLSQETYLQKGLLGKNSLAAFVEAKIMPSFEYQTKRNVDFAKQFGEVDRFEVPGLRPNTVKGFGQLRDIFKPLLDQVEALLTDQFDQAVSHGDEISAVILAGGFAESIPLQQCIKAWLRNHYPDVYLTKPPKVPGIMIAKGAVHRALNKEYGPTRFVRSSFAILRHIPFEDIPRAKENAKFAQKGFDGLLYVKNCLNWFIRCGQRLDPGKKFEFISHHQFDETDLIWIGEEILYHCPTDMNGLFPRNHPQNEGKDPLGRIEINFEDIKNKSVIIPSDPENNGKLVWSVAAKVTVELLEGFRHNLKFQCEWTPKLQDEEVGNLNVDDGKGGSKRVRDVRGGGQVINIVAHFAPSTA</sequence>